<gene>
    <name evidence="1" type="ORF">MRB53_029518</name>
</gene>
<sequence length="168" mass="18786">MTLVLVVSRGHTLVTSTSNENLHVSTFRAPKHPRVKSLQAHATDVPVFPTLSFNESCYEKQLLETNPNPKPNEAVSGKSATGTQTPASSPSIEPHSLHRPTRVLISAVAYTVGPPLYRVIIIFLSASHQQFWLPEKDLVFNGRKIQESWNPKQILFNQTNAEREKVHE</sequence>
<comment type="caution">
    <text evidence="1">The sequence shown here is derived from an EMBL/GenBank/DDBJ whole genome shotgun (WGS) entry which is preliminary data.</text>
</comment>
<evidence type="ECO:0000313" key="1">
    <source>
        <dbReference type="EMBL" id="KAJ8620989.1"/>
    </source>
</evidence>
<protein>
    <submittedName>
        <fullName evidence="1">Uncharacterized protein</fullName>
    </submittedName>
</protein>
<reference evidence="1 2" key="1">
    <citation type="journal article" date="2022" name="Hortic Res">
        <title>A haplotype resolved chromosomal level avocado genome allows analysis of novel avocado genes.</title>
        <authorList>
            <person name="Nath O."/>
            <person name="Fletcher S.J."/>
            <person name="Hayward A."/>
            <person name="Shaw L.M."/>
            <person name="Masouleh A.K."/>
            <person name="Furtado A."/>
            <person name="Henry R.J."/>
            <person name="Mitter N."/>
        </authorList>
    </citation>
    <scope>NUCLEOTIDE SEQUENCE [LARGE SCALE GENOMIC DNA]</scope>
    <source>
        <strain evidence="2">cv. Hass</strain>
    </source>
</reference>
<proteinExistence type="predicted"/>
<keyword evidence="2" id="KW-1185">Reference proteome</keyword>
<dbReference type="Proteomes" id="UP001234297">
    <property type="component" value="Chromosome 9"/>
</dbReference>
<name>A0ACC2KIL5_PERAE</name>
<evidence type="ECO:0000313" key="2">
    <source>
        <dbReference type="Proteomes" id="UP001234297"/>
    </source>
</evidence>
<dbReference type="EMBL" id="CM056817">
    <property type="protein sequence ID" value="KAJ8620989.1"/>
    <property type="molecule type" value="Genomic_DNA"/>
</dbReference>
<organism evidence="1 2">
    <name type="scientific">Persea americana</name>
    <name type="common">Avocado</name>
    <dbReference type="NCBI Taxonomy" id="3435"/>
    <lineage>
        <taxon>Eukaryota</taxon>
        <taxon>Viridiplantae</taxon>
        <taxon>Streptophyta</taxon>
        <taxon>Embryophyta</taxon>
        <taxon>Tracheophyta</taxon>
        <taxon>Spermatophyta</taxon>
        <taxon>Magnoliopsida</taxon>
        <taxon>Magnoliidae</taxon>
        <taxon>Laurales</taxon>
        <taxon>Lauraceae</taxon>
        <taxon>Persea</taxon>
    </lineage>
</organism>
<accession>A0ACC2KIL5</accession>